<evidence type="ECO:0000313" key="2">
    <source>
        <dbReference type="EMBL" id="EDL88384.1"/>
    </source>
</evidence>
<accession>A6KE79</accession>
<organism evidence="2 3">
    <name type="scientific">Rattus norvegicus</name>
    <name type="common">Rat</name>
    <dbReference type="NCBI Taxonomy" id="10116"/>
    <lineage>
        <taxon>Eukaryota</taxon>
        <taxon>Metazoa</taxon>
        <taxon>Chordata</taxon>
        <taxon>Craniata</taxon>
        <taxon>Vertebrata</taxon>
        <taxon>Euteleostomi</taxon>
        <taxon>Mammalia</taxon>
        <taxon>Eutheria</taxon>
        <taxon>Euarchontoglires</taxon>
        <taxon>Glires</taxon>
        <taxon>Rodentia</taxon>
        <taxon>Myomorpha</taxon>
        <taxon>Muroidea</taxon>
        <taxon>Muridae</taxon>
        <taxon>Murinae</taxon>
        <taxon>Rattus</taxon>
    </lineage>
</organism>
<dbReference type="Proteomes" id="UP000234681">
    <property type="component" value="Chromosome 15"/>
</dbReference>
<reference evidence="2 3" key="1">
    <citation type="submission" date="2005-07" db="EMBL/GenBank/DDBJ databases">
        <authorList>
            <person name="Mural R.J."/>
            <person name="Li P.W."/>
            <person name="Adams M.D."/>
            <person name="Amanatides P.G."/>
            <person name="Baden-Tillson H."/>
            <person name="Barnstead M."/>
            <person name="Chin S.H."/>
            <person name="Dew I."/>
            <person name="Evans C.A."/>
            <person name="Ferriera S."/>
            <person name="Flanigan M."/>
            <person name="Fosler C."/>
            <person name="Glodek A."/>
            <person name="Gu Z."/>
            <person name="Holt R.A."/>
            <person name="Jennings D."/>
            <person name="Kraft C.L."/>
            <person name="Lu F."/>
            <person name="Nguyen T."/>
            <person name="Nusskern D.R."/>
            <person name="Pfannkoch C.M."/>
            <person name="Sitter C."/>
            <person name="Sutton G.G."/>
            <person name="Venter J.C."/>
            <person name="Wang Z."/>
            <person name="Woodage T."/>
            <person name="Zheng X.H."/>
            <person name="Zhong F."/>
        </authorList>
    </citation>
    <scope>NUCLEOTIDE SEQUENCE [LARGE SCALE GENOMIC DNA]</scope>
    <source>
        <strain>BN</strain>
        <strain evidence="3">Sprague-Dawley</strain>
    </source>
</reference>
<feature type="compositionally biased region" description="Polar residues" evidence="1">
    <location>
        <begin position="1"/>
        <end position="18"/>
    </location>
</feature>
<gene>
    <name evidence="2" type="ORF">rCG_63162</name>
</gene>
<dbReference type="EMBL" id="CH474040">
    <property type="protein sequence ID" value="EDL88384.1"/>
    <property type="molecule type" value="Genomic_DNA"/>
</dbReference>
<sequence>MSLSSTCLQSKFQDSQGYTGAPCLKKMKTKKLPRTQTLPRASSTLDLL</sequence>
<evidence type="ECO:0000256" key="1">
    <source>
        <dbReference type="SAM" id="MobiDB-lite"/>
    </source>
</evidence>
<name>A6KE79_RAT</name>
<dbReference type="AlphaFoldDB" id="A6KE79"/>
<feature type="region of interest" description="Disordered" evidence="1">
    <location>
        <begin position="1"/>
        <end position="48"/>
    </location>
</feature>
<proteinExistence type="predicted"/>
<protein>
    <submittedName>
        <fullName evidence="2">RCG63162</fullName>
    </submittedName>
</protein>
<feature type="compositionally biased region" description="Polar residues" evidence="1">
    <location>
        <begin position="34"/>
        <end position="48"/>
    </location>
</feature>
<evidence type="ECO:0000313" key="3">
    <source>
        <dbReference type="Proteomes" id="UP000234681"/>
    </source>
</evidence>